<sequence length="129" mass="14416">MARNAGGDGDDDDTSRRERRYNLYFGVLLWRLLPSSSSPCQADQTKLGLNMCAFCCWHSSMAARAIRHGLLDGQDTRDCSGLPPSPSPPALNPFKTTGRQIGCAVVRERIRHDSVRRTLSKQQQQQQLN</sequence>
<evidence type="ECO:0000313" key="3">
    <source>
        <dbReference type="WBParaSite" id="Gr19_v10_g4359.t1"/>
    </source>
</evidence>
<accession>A0A914HWA7</accession>
<keyword evidence="2" id="KW-1185">Reference proteome</keyword>
<protein>
    <submittedName>
        <fullName evidence="3">Uncharacterized protein</fullName>
    </submittedName>
</protein>
<evidence type="ECO:0000256" key="1">
    <source>
        <dbReference type="SAM" id="MobiDB-lite"/>
    </source>
</evidence>
<name>A0A914HWA7_GLORO</name>
<dbReference type="Proteomes" id="UP000887572">
    <property type="component" value="Unplaced"/>
</dbReference>
<feature type="region of interest" description="Disordered" evidence="1">
    <location>
        <begin position="74"/>
        <end position="96"/>
    </location>
</feature>
<dbReference type="AlphaFoldDB" id="A0A914HWA7"/>
<dbReference type="WBParaSite" id="Gr19_v10_g4359.t1">
    <property type="protein sequence ID" value="Gr19_v10_g4359.t1"/>
    <property type="gene ID" value="Gr19_v10_g4359"/>
</dbReference>
<evidence type="ECO:0000313" key="2">
    <source>
        <dbReference type="Proteomes" id="UP000887572"/>
    </source>
</evidence>
<proteinExistence type="predicted"/>
<reference evidence="3" key="1">
    <citation type="submission" date="2022-11" db="UniProtKB">
        <authorList>
            <consortium name="WormBaseParasite"/>
        </authorList>
    </citation>
    <scope>IDENTIFICATION</scope>
</reference>
<organism evidence="2 3">
    <name type="scientific">Globodera rostochiensis</name>
    <name type="common">Golden nematode worm</name>
    <name type="synonym">Heterodera rostochiensis</name>
    <dbReference type="NCBI Taxonomy" id="31243"/>
    <lineage>
        <taxon>Eukaryota</taxon>
        <taxon>Metazoa</taxon>
        <taxon>Ecdysozoa</taxon>
        <taxon>Nematoda</taxon>
        <taxon>Chromadorea</taxon>
        <taxon>Rhabditida</taxon>
        <taxon>Tylenchina</taxon>
        <taxon>Tylenchomorpha</taxon>
        <taxon>Tylenchoidea</taxon>
        <taxon>Heteroderidae</taxon>
        <taxon>Heteroderinae</taxon>
        <taxon>Globodera</taxon>
    </lineage>
</organism>